<sequence>MNNEKRDNRNKAGKLGKIIVNVFMESKNGNKMEGIKINLYRINGVSPQLEISKLTDKNGVVIFDNLSPGNYRVIEIIDKEIYEKPIYKSWNEVNISNYLKETVIDIINRKKRS</sequence>
<gene>
    <name evidence="2" type="ORF">CLTHE_07320</name>
</gene>
<dbReference type="EMBL" id="LTAY01000025">
    <property type="protein sequence ID" value="OPX49350.1"/>
    <property type="molecule type" value="Genomic_DNA"/>
</dbReference>
<reference evidence="2 3" key="1">
    <citation type="submission" date="2016-02" db="EMBL/GenBank/DDBJ databases">
        <title>Genome sequence of Clostridium thermobutyricum DSM 4928.</title>
        <authorList>
            <person name="Poehlein A."/>
            <person name="Daniel R."/>
        </authorList>
    </citation>
    <scope>NUCLEOTIDE SEQUENCE [LARGE SCALE GENOMIC DNA]</scope>
    <source>
        <strain evidence="2 3">DSM 4928</strain>
    </source>
</reference>
<feature type="domain" description="SpaA-like prealbumin fold" evidence="1">
    <location>
        <begin position="25"/>
        <end position="83"/>
    </location>
</feature>
<organism evidence="2 3">
    <name type="scientific">Clostridium thermobutyricum DSM 4928</name>
    <dbReference type="NCBI Taxonomy" id="1121339"/>
    <lineage>
        <taxon>Bacteria</taxon>
        <taxon>Bacillati</taxon>
        <taxon>Bacillota</taxon>
        <taxon>Clostridia</taxon>
        <taxon>Eubacteriales</taxon>
        <taxon>Clostridiaceae</taxon>
        <taxon>Clostridium</taxon>
    </lineage>
</organism>
<accession>A0A1V4SZF7</accession>
<dbReference type="Proteomes" id="UP000191448">
    <property type="component" value="Unassembled WGS sequence"/>
</dbReference>
<dbReference type="RefSeq" id="WP_242945613.1">
    <property type="nucleotide sequence ID" value="NZ_LTAY01000025.1"/>
</dbReference>
<dbReference type="SUPFAM" id="SSF49478">
    <property type="entry name" value="Cna protein B-type domain"/>
    <property type="match status" value="1"/>
</dbReference>
<evidence type="ECO:0000313" key="2">
    <source>
        <dbReference type="EMBL" id="OPX49350.1"/>
    </source>
</evidence>
<dbReference type="AlphaFoldDB" id="A0A1V4SZF7"/>
<dbReference type="InterPro" id="IPR013783">
    <property type="entry name" value="Ig-like_fold"/>
</dbReference>
<evidence type="ECO:0000313" key="3">
    <source>
        <dbReference type="Proteomes" id="UP000191448"/>
    </source>
</evidence>
<evidence type="ECO:0000259" key="1">
    <source>
        <dbReference type="Pfam" id="PF17802"/>
    </source>
</evidence>
<proteinExistence type="predicted"/>
<dbReference type="Gene3D" id="2.60.40.10">
    <property type="entry name" value="Immunoglobulins"/>
    <property type="match status" value="1"/>
</dbReference>
<protein>
    <submittedName>
        <fullName evidence="2">Cna protein B-type domain protein</fullName>
    </submittedName>
</protein>
<dbReference type="Pfam" id="PF17802">
    <property type="entry name" value="SpaA"/>
    <property type="match status" value="1"/>
</dbReference>
<name>A0A1V4SZF7_9CLOT</name>
<comment type="caution">
    <text evidence="2">The sequence shown here is derived from an EMBL/GenBank/DDBJ whole genome shotgun (WGS) entry which is preliminary data.</text>
</comment>
<dbReference type="InterPro" id="IPR041033">
    <property type="entry name" value="SpaA_PFL_dom_1"/>
</dbReference>